<keyword evidence="1" id="KW-1133">Transmembrane helix</keyword>
<dbReference type="EMBL" id="GGEC01045083">
    <property type="protein sequence ID" value="MBX25567.1"/>
    <property type="molecule type" value="Transcribed_RNA"/>
</dbReference>
<name>A0A2P2M5T1_RHIMU</name>
<dbReference type="AlphaFoldDB" id="A0A2P2M5T1"/>
<sequence length="33" mass="3855">MKYLKIQFSVLMIVSGMQCLVDLHLVILFSRDL</sequence>
<accession>A0A2P2M5T1</accession>
<reference evidence="2" key="1">
    <citation type="submission" date="2018-02" db="EMBL/GenBank/DDBJ databases">
        <title>Rhizophora mucronata_Transcriptome.</title>
        <authorList>
            <person name="Meera S.P."/>
            <person name="Sreeshan A."/>
            <person name="Augustine A."/>
        </authorList>
    </citation>
    <scope>NUCLEOTIDE SEQUENCE</scope>
    <source>
        <tissue evidence="2">Leaf</tissue>
    </source>
</reference>
<organism evidence="2">
    <name type="scientific">Rhizophora mucronata</name>
    <name type="common">Asiatic mangrove</name>
    <dbReference type="NCBI Taxonomy" id="61149"/>
    <lineage>
        <taxon>Eukaryota</taxon>
        <taxon>Viridiplantae</taxon>
        <taxon>Streptophyta</taxon>
        <taxon>Embryophyta</taxon>
        <taxon>Tracheophyta</taxon>
        <taxon>Spermatophyta</taxon>
        <taxon>Magnoliopsida</taxon>
        <taxon>eudicotyledons</taxon>
        <taxon>Gunneridae</taxon>
        <taxon>Pentapetalae</taxon>
        <taxon>rosids</taxon>
        <taxon>fabids</taxon>
        <taxon>Malpighiales</taxon>
        <taxon>Rhizophoraceae</taxon>
        <taxon>Rhizophora</taxon>
    </lineage>
</organism>
<protein>
    <submittedName>
        <fullName evidence="2">Pullulanase 1ic isoform X2</fullName>
    </submittedName>
</protein>
<feature type="transmembrane region" description="Helical" evidence="1">
    <location>
        <begin position="6"/>
        <end position="29"/>
    </location>
</feature>
<proteinExistence type="predicted"/>
<keyword evidence="1" id="KW-0812">Transmembrane</keyword>
<evidence type="ECO:0000256" key="1">
    <source>
        <dbReference type="SAM" id="Phobius"/>
    </source>
</evidence>
<keyword evidence="1" id="KW-0472">Membrane</keyword>
<evidence type="ECO:0000313" key="2">
    <source>
        <dbReference type="EMBL" id="MBX25567.1"/>
    </source>
</evidence>